<dbReference type="GO" id="GO:0016787">
    <property type="term" value="F:hydrolase activity"/>
    <property type="evidence" value="ECO:0007669"/>
    <property type="project" value="UniProtKB-KW"/>
</dbReference>
<dbReference type="CDD" id="cd06530">
    <property type="entry name" value="S26_SPase_I"/>
    <property type="match status" value="1"/>
</dbReference>
<evidence type="ECO:0000256" key="1">
    <source>
        <dbReference type="ARBA" id="ARBA00004273"/>
    </source>
</evidence>
<dbReference type="InterPro" id="IPR000223">
    <property type="entry name" value="Pept_S26A_signal_pept_1"/>
</dbReference>
<dbReference type="PRINTS" id="PR00727">
    <property type="entry name" value="LEADERPTASE"/>
</dbReference>
<dbReference type="InterPro" id="IPR019533">
    <property type="entry name" value="Peptidase_S26"/>
</dbReference>
<keyword evidence="4" id="KW-0496">Mitochondrion</keyword>
<reference evidence="8 9" key="1">
    <citation type="submission" date="2024-10" db="EMBL/GenBank/DDBJ databases">
        <title>Updated reference genomes for cyclostephanoid diatoms.</title>
        <authorList>
            <person name="Roberts W.R."/>
            <person name="Alverson A.J."/>
        </authorList>
    </citation>
    <scope>NUCLEOTIDE SEQUENCE [LARGE SCALE GENOMIC DNA]</scope>
    <source>
        <strain evidence="8 9">AJA276-08</strain>
    </source>
</reference>
<sequence length="206" mass="23058">MEPTIIDGSYSCVLIERWSHRLFGLEKDDDHAPEEKEEQCTTAGVNSDYSWFALIHGIWEQHFASGLQHGDVIILHHPSKEATICKRIIGMPGDTIVRTDLVDEESSHRVVPPGHLWIEGDNTNNSLDSRSYGTVPASLVIGKVVCRLWPLRDYISLGMDANGMEHWKRVSARIGRGDRPVPVTGSQTDICHGSYVLMNDKASNKR</sequence>
<feature type="domain" description="Peptidase S26" evidence="7">
    <location>
        <begin position="106"/>
        <end position="149"/>
    </location>
</feature>
<gene>
    <name evidence="8" type="ORF">ACHAW5_008361</name>
</gene>
<accession>A0ABD3MZ78</accession>
<evidence type="ECO:0000256" key="6">
    <source>
        <dbReference type="ARBA" id="ARBA00038445"/>
    </source>
</evidence>
<comment type="caution">
    <text evidence="8">The sequence shown here is derived from an EMBL/GenBank/DDBJ whole genome shotgun (WGS) entry which is preliminary data.</text>
</comment>
<keyword evidence="2" id="KW-0999">Mitochondrion inner membrane</keyword>
<evidence type="ECO:0000256" key="4">
    <source>
        <dbReference type="ARBA" id="ARBA00023128"/>
    </source>
</evidence>
<dbReference type="PANTHER" id="PTHR12383:SF16">
    <property type="entry name" value="MITOCHONDRIAL INNER MEMBRANE PROTEASE SUBUNIT 1"/>
    <property type="match status" value="1"/>
</dbReference>
<dbReference type="Gene3D" id="2.10.109.10">
    <property type="entry name" value="Umud Fragment, subunit A"/>
    <property type="match status" value="1"/>
</dbReference>
<evidence type="ECO:0000256" key="2">
    <source>
        <dbReference type="ARBA" id="ARBA00022792"/>
    </source>
</evidence>
<dbReference type="AlphaFoldDB" id="A0ABD3MZ78"/>
<evidence type="ECO:0000313" key="9">
    <source>
        <dbReference type="Proteomes" id="UP001530315"/>
    </source>
</evidence>
<dbReference type="EMBL" id="JALLAZ020001701">
    <property type="protein sequence ID" value="KAL3767587.1"/>
    <property type="molecule type" value="Genomic_DNA"/>
</dbReference>
<dbReference type="InterPro" id="IPR052064">
    <property type="entry name" value="Mito_IMP1_subunit"/>
</dbReference>
<dbReference type="GO" id="GO:0005743">
    <property type="term" value="C:mitochondrial inner membrane"/>
    <property type="evidence" value="ECO:0007669"/>
    <property type="project" value="UniProtKB-SubCell"/>
</dbReference>
<evidence type="ECO:0000256" key="5">
    <source>
        <dbReference type="ARBA" id="ARBA00023136"/>
    </source>
</evidence>
<organism evidence="8 9">
    <name type="scientific">Stephanodiscus triporus</name>
    <dbReference type="NCBI Taxonomy" id="2934178"/>
    <lineage>
        <taxon>Eukaryota</taxon>
        <taxon>Sar</taxon>
        <taxon>Stramenopiles</taxon>
        <taxon>Ochrophyta</taxon>
        <taxon>Bacillariophyta</taxon>
        <taxon>Coscinodiscophyceae</taxon>
        <taxon>Thalassiosirophycidae</taxon>
        <taxon>Stephanodiscales</taxon>
        <taxon>Stephanodiscaceae</taxon>
        <taxon>Stephanodiscus</taxon>
    </lineage>
</organism>
<feature type="domain" description="Peptidase S26" evidence="7">
    <location>
        <begin position="64"/>
        <end position="99"/>
    </location>
</feature>
<evidence type="ECO:0000313" key="8">
    <source>
        <dbReference type="EMBL" id="KAL3767587.1"/>
    </source>
</evidence>
<dbReference type="Pfam" id="PF10502">
    <property type="entry name" value="Peptidase_S26"/>
    <property type="match status" value="2"/>
</dbReference>
<protein>
    <recommendedName>
        <fullName evidence="7">Peptidase S26 domain-containing protein</fullName>
    </recommendedName>
</protein>
<dbReference type="PROSITE" id="PS00761">
    <property type="entry name" value="SPASE_I_3"/>
    <property type="match status" value="1"/>
</dbReference>
<keyword evidence="3" id="KW-0378">Hydrolase</keyword>
<keyword evidence="5" id="KW-0472">Membrane</keyword>
<comment type="subcellular location">
    <subcellularLocation>
        <location evidence="1">Mitochondrion inner membrane</location>
    </subcellularLocation>
</comment>
<proteinExistence type="inferred from homology"/>
<comment type="similarity">
    <text evidence="6">Belongs to the peptidase S26 family. IMP1 subfamily.</text>
</comment>
<keyword evidence="9" id="KW-1185">Reference proteome</keyword>
<dbReference type="PANTHER" id="PTHR12383">
    <property type="entry name" value="PROTEASE FAMILY S26 MITOCHONDRIAL INNER MEMBRANE PROTEASE-RELATED"/>
    <property type="match status" value="1"/>
</dbReference>
<evidence type="ECO:0000256" key="3">
    <source>
        <dbReference type="ARBA" id="ARBA00022801"/>
    </source>
</evidence>
<name>A0ABD3MZ78_9STRA</name>
<evidence type="ECO:0000259" key="7">
    <source>
        <dbReference type="Pfam" id="PF10502"/>
    </source>
</evidence>
<dbReference type="InterPro" id="IPR036286">
    <property type="entry name" value="LexA/Signal_pep-like_sf"/>
</dbReference>
<dbReference type="SUPFAM" id="SSF51306">
    <property type="entry name" value="LexA/Signal peptidase"/>
    <property type="match status" value="1"/>
</dbReference>
<dbReference type="Proteomes" id="UP001530315">
    <property type="component" value="Unassembled WGS sequence"/>
</dbReference>
<dbReference type="InterPro" id="IPR019758">
    <property type="entry name" value="Pept_S26A_signal_pept_1_CS"/>
</dbReference>